<dbReference type="GO" id="GO:0035673">
    <property type="term" value="F:oligopeptide transmembrane transporter activity"/>
    <property type="evidence" value="ECO:0007669"/>
    <property type="project" value="InterPro"/>
</dbReference>
<dbReference type="InterPro" id="IPR045035">
    <property type="entry name" value="YSL-like"/>
</dbReference>
<gene>
    <name evidence="7" type="ORF">BE17_46510</name>
</gene>
<evidence type="ECO:0000313" key="7">
    <source>
        <dbReference type="EMBL" id="KYF79171.1"/>
    </source>
</evidence>
<feature type="transmembrane region" description="Helical" evidence="6">
    <location>
        <begin position="308"/>
        <end position="332"/>
    </location>
</feature>
<dbReference type="EMBL" id="JEMB01002682">
    <property type="protein sequence ID" value="KYF79171.1"/>
    <property type="molecule type" value="Genomic_DNA"/>
</dbReference>
<feature type="transmembrane region" description="Helical" evidence="6">
    <location>
        <begin position="35"/>
        <end position="57"/>
    </location>
</feature>
<dbReference type="GO" id="GO:0016020">
    <property type="term" value="C:membrane"/>
    <property type="evidence" value="ECO:0007669"/>
    <property type="project" value="UniProtKB-SubCell"/>
</dbReference>
<feature type="transmembrane region" description="Helical" evidence="6">
    <location>
        <begin position="563"/>
        <end position="590"/>
    </location>
</feature>
<feature type="transmembrane region" description="Helical" evidence="6">
    <location>
        <begin position="127"/>
        <end position="149"/>
    </location>
</feature>
<dbReference type="NCBIfam" id="TIGR00728">
    <property type="entry name" value="OPT_sfam"/>
    <property type="match status" value="1"/>
</dbReference>
<evidence type="ECO:0000256" key="2">
    <source>
        <dbReference type="ARBA" id="ARBA00022448"/>
    </source>
</evidence>
<protein>
    <recommendedName>
        <fullName evidence="9">Peptide transporter</fullName>
    </recommendedName>
</protein>
<feature type="transmembrane region" description="Helical" evidence="6">
    <location>
        <begin position="63"/>
        <end position="82"/>
    </location>
</feature>
<dbReference type="Pfam" id="PF03169">
    <property type="entry name" value="OPT"/>
    <property type="match status" value="1"/>
</dbReference>
<feature type="transmembrane region" description="Helical" evidence="6">
    <location>
        <begin position="385"/>
        <end position="405"/>
    </location>
</feature>
<evidence type="ECO:0000256" key="1">
    <source>
        <dbReference type="ARBA" id="ARBA00004141"/>
    </source>
</evidence>
<name>A0A150RG94_SORCE</name>
<evidence type="ECO:0000256" key="3">
    <source>
        <dbReference type="ARBA" id="ARBA00022692"/>
    </source>
</evidence>
<keyword evidence="3 6" id="KW-0812">Transmembrane</keyword>
<sequence length="684" mass="73743">MAIKQLTPEQVHTMSLEEKDAWWLRNVYRGDMPQLTWRSGITGMLLGAFLSLTNLYIGARTGWALGVGLTSVILAFALFKVLSRLGLGKDMTVLENNAMQSIATSAGYIISPLFTSLAAYSMVTTSIIPMGQAIVWMFVLALLGVLFAFPMKKRFINDEQLPFPEGMAAGVVMDALHESDEREGLFKAKLLLGGGLLSAAIELLRDDKVMRALFALKSVPHYYDELVYRGGLAELLKRWGLAPALRGVPLNELTIRFDTSIIFVATGGLMGIRTAVSLLLGGILNYWILAPVLIERGIIVPRNGHFGFGQITVWALWGGVACMTTSSLYAFFSRPKVILDAFKGLSRKSTRDVLADIELPVKLSIIGVPVIGLIVVVLGHLWFGIAWWLGVIAIPLVFIFSLIAVNATGITAITPVGALGKLTQLTYGALAPKNITTNLMTAGITAEVSSNTANLLMDIKPGYMLGGKPRHQALGHVLGTIAGLGLAVPVWYLVLIQGDVGRYGTEQLPVPSALTWKAVAEVLMKGLDFLHPTAKAAVLVGAIIGIVVEVTKQVTRNRFPLSAVALGLAFILNFTDIWSMFLGALFFWLLERRTARWQRTREQEERLIATSPGALEGAPPAPPVRRPWYALAVENTEAICAGVIAGGSLMGIGLTVLGVLVLPDVLEAASFGKALGQLLGIVPR</sequence>
<organism evidence="7 8">
    <name type="scientific">Sorangium cellulosum</name>
    <name type="common">Polyangium cellulosum</name>
    <dbReference type="NCBI Taxonomy" id="56"/>
    <lineage>
        <taxon>Bacteria</taxon>
        <taxon>Pseudomonadati</taxon>
        <taxon>Myxococcota</taxon>
        <taxon>Polyangia</taxon>
        <taxon>Polyangiales</taxon>
        <taxon>Polyangiaceae</taxon>
        <taxon>Sorangium</taxon>
    </lineage>
</organism>
<feature type="transmembrane region" description="Helical" evidence="6">
    <location>
        <begin position="102"/>
        <end position="121"/>
    </location>
</feature>
<feature type="transmembrane region" description="Helical" evidence="6">
    <location>
        <begin position="353"/>
        <end position="379"/>
    </location>
</feature>
<dbReference type="InterPro" id="IPR004813">
    <property type="entry name" value="OPT"/>
</dbReference>
<evidence type="ECO:0000256" key="5">
    <source>
        <dbReference type="ARBA" id="ARBA00023136"/>
    </source>
</evidence>
<comment type="subcellular location">
    <subcellularLocation>
        <location evidence="1">Membrane</location>
        <topology evidence="1">Multi-pass membrane protein</topology>
    </subcellularLocation>
</comment>
<keyword evidence="4 6" id="KW-1133">Transmembrane helix</keyword>
<feature type="transmembrane region" description="Helical" evidence="6">
    <location>
        <begin position="261"/>
        <end position="288"/>
    </location>
</feature>
<dbReference type="Proteomes" id="UP000075635">
    <property type="component" value="Unassembled WGS sequence"/>
</dbReference>
<evidence type="ECO:0000256" key="6">
    <source>
        <dbReference type="SAM" id="Phobius"/>
    </source>
</evidence>
<accession>A0A150RG94</accession>
<keyword evidence="2" id="KW-0813">Transport</keyword>
<dbReference type="PANTHER" id="PTHR31645:SF0">
    <property type="entry name" value="OLIGOPEPTIDE TRANSPORTER YGL114W-RELATED"/>
    <property type="match status" value="1"/>
</dbReference>
<reference evidence="7 8" key="1">
    <citation type="submission" date="2014-02" db="EMBL/GenBank/DDBJ databases">
        <title>The small core and large imbalanced accessory genome model reveals a collaborative survival strategy of Sorangium cellulosum strains in nature.</title>
        <authorList>
            <person name="Han K."/>
            <person name="Peng R."/>
            <person name="Blom J."/>
            <person name="Li Y.-Z."/>
        </authorList>
    </citation>
    <scope>NUCLEOTIDE SEQUENCE [LARGE SCALE GENOMIC DNA]</scope>
    <source>
        <strain evidence="7 8">So0011-07</strain>
    </source>
</reference>
<dbReference type="AlphaFoldDB" id="A0A150RG94"/>
<evidence type="ECO:0008006" key="9">
    <source>
        <dbReference type="Google" id="ProtNLM"/>
    </source>
</evidence>
<evidence type="ECO:0000313" key="8">
    <source>
        <dbReference type="Proteomes" id="UP000075635"/>
    </source>
</evidence>
<feature type="transmembrane region" description="Helical" evidence="6">
    <location>
        <begin position="473"/>
        <end position="494"/>
    </location>
</feature>
<proteinExistence type="predicted"/>
<evidence type="ECO:0000256" key="4">
    <source>
        <dbReference type="ARBA" id="ARBA00022989"/>
    </source>
</evidence>
<keyword evidence="5 6" id="KW-0472">Membrane</keyword>
<comment type="caution">
    <text evidence="7">The sequence shown here is derived from an EMBL/GenBank/DDBJ whole genome shotgun (WGS) entry which is preliminary data.</text>
</comment>
<dbReference type="PANTHER" id="PTHR31645">
    <property type="entry name" value="OLIGOPEPTIDE TRANSPORTER YGL114W-RELATED"/>
    <property type="match status" value="1"/>
</dbReference>